<dbReference type="GO" id="GO:0008409">
    <property type="term" value="F:5'-3' exonuclease activity"/>
    <property type="evidence" value="ECO:0007669"/>
    <property type="project" value="InterPro"/>
</dbReference>
<dbReference type="PANTHER" id="PTHR30255">
    <property type="entry name" value="SINGLE-STRANDED-DNA-SPECIFIC EXONUCLEASE RECJ"/>
    <property type="match status" value="1"/>
</dbReference>
<gene>
    <name evidence="9" type="primary">recJ</name>
    <name evidence="9" type="ORF">COX02_01200</name>
</gene>
<keyword evidence="5 9" id="KW-0269">Exonuclease</keyword>
<dbReference type="InterPro" id="IPR003156">
    <property type="entry name" value="DHHA1_dom"/>
</dbReference>
<evidence type="ECO:0000256" key="1">
    <source>
        <dbReference type="ARBA" id="ARBA00005915"/>
    </source>
</evidence>
<dbReference type="EMBL" id="PCSX01000021">
    <property type="protein sequence ID" value="PIP58266.1"/>
    <property type="molecule type" value="Genomic_DNA"/>
</dbReference>
<dbReference type="Gene3D" id="2.40.50.460">
    <property type="match status" value="1"/>
</dbReference>
<reference evidence="9 10" key="1">
    <citation type="submission" date="2017-09" db="EMBL/GenBank/DDBJ databases">
        <title>Depth-based differentiation of microbial function through sediment-hosted aquifers and enrichment of novel symbionts in the deep terrestrial subsurface.</title>
        <authorList>
            <person name="Probst A.J."/>
            <person name="Ladd B."/>
            <person name="Jarett J.K."/>
            <person name="Geller-Mcgrath D.E."/>
            <person name="Sieber C.M."/>
            <person name="Emerson J.B."/>
            <person name="Anantharaman K."/>
            <person name="Thomas B.C."/>
            <person name="Malmstrom R."/>
            <person name="Stieglmeier M."/>
            <person name="Klingl A."/>
            <person name="Woyke T."/>
            <person name="Ryan C.M."/>
            <person name="Banfield J.F."/>
        </authorList>
    </citation>
    <scope>NUCLEOTIDE SEQUENCE [LARGE SCALE GENOMIC DNA]</scope>
    <source>
        <strain evidence="9">CG22_combo_CG10-13_8_21_14_all_37_9</strain>
    </source>
</reference>
<accession>A0A2H0BKR1</accession>
<feature type="domain" description="RecJ OB" evidence="8">
    <location>
        <begin position="457"/>
        <end position="580"/>
    </location>
</feature>
<dbReference type="Pfam" id="PF01368">
    <property type="entry name" value="DHH"/>
    <property type="match status" value="1"/>
</dbReference>
<name>A0A2H0BKR1_9BACT</name>
<dbReference type="Pfam" id="PF17768">
    <property type="entry name" value="RecJ_OB"/>
    <property type="match status" value="1"/>
</dbReference>
<dbReference type="GO" id="GO:0006281">
    <property type="term" value="P:DNA repair"/>
    <property type="evidence" value="ECO:0007669"/>
    <property type="project" value="InterPro"/>
</dbReference>
<evidence type="ECO:0000256" key="5">
    <source>
        <dbReference type="ARBA" id="ARBA00022839"/>
    </source>
</evidence>
<feature type="domain" description="DHHA1" evidence="7">
    <location>
        <begin position="350"/>
        <end position="438"/>
    </location>
</feature>
<organism evidence="9 10">
    <name type="scientific">Candidatus Vogelbacteria bacterium CG22_combo_CG10-13_8_21_14_all_37_9</name>
    <dbReference type="NCBI Taxonomy" id="1975046"/>
    <lineage>
        <taxon>Bacteria</taxon>
        <taxon>Candidatus Vogeliibacteriota</taxon>
    </lineage>
</organism>
<dbReference type="NCBIfam" id="TIGR00644">
    <property type="entry name" value="recJ"/>
    <property type="match status" value="1"/>
</dbReference>
<dbReference type="InterPro" id="IPR001667">
    <property type="entry name" value="DDH_dom"/>
</dbReference>
<proteinExistence type="inferred from homology"/>
<comment type="caution">
    <text evidence="9">The sequence shown here is derived from an EMBL/GenBank/DDBJ whole genome shotgun (WGS) entry which is preliminary data.</text>
</comment>
<comment type="similarity">
    <text evidence="1">Belongs to the RecJ family.</text>
</comment>
<dbReference type="InterPro" id="IPR051673">
    <property type="entry name" value="SSDNA_exonuclease_RecJ"/>
</dbReference>
<evidence type="ECO:0000313" key="9">
    <source>
        <dbReference type="EMBL" id="PIP58266.1"/>
    </source>
</evidence>
<protein>
    <recommendedName>
        <fullName evidence="2">Single-stranded-DNA-specific exonuclease RecJ</fullName>
    </recommendedName>
</protein>
<dbReference type="GO" id="GO:0006310">
    <property type="term" value="P:DNA recombination"/>
    <property type="evidence" value="ECO:0007669"/>
    <property type="project" value="InterPro"/>
</dbReference>
<dbReference type="AlphaFoldDB" id="A0A2H0BKR1"/>
<dbReference type="SUPFAM" id="SSF64182">
    <property type="entry name" value="DHH phosphoesterases"/>
    <property type="match status" value="1"/>
</dbReference>
<evidence type="ECO:0000256" key="2">
    <source>
        <dbReference type="ARBA" id="ARBA00019841"/>
    </source>
</evidence>
<evidence type="ECO:0000259" key="7">
    <source>
        <dbReference type="Pfam" id="PF02272"/>
    </source>
</evidence>
<dbReference type="PANTHER" id="PTHR30255:SF2">
    <property type="entry name" value="SINGLE-STRANDED-DNA-SPECIFIC EXONUCLEASE RECJ"/>
    <property type="match status" value="1"/>
</dbReference>
<evidence type="ECO:0000313" key="10">
    <source>
        <dbReference type="Proteomes" id="UP000229334"/>
    </source>
</evidence>
<evidence type="ECO:0000256" key="4">
    <source>
        <dbReference type="ARBA" id="ARBA00022801"/>
    </source>
</evidence>
<dbReference type="Proteomes" id="UP000229334">
    <property type="component" value="Unassembled WGS sequence"/>
</dbReference>
<dbReference type="Pfam" id="PF02272">
    <property type="entry name" value="DHHA1"/>
    <property type="match status" value="1"/>
</dbReference>
<evidence type="ECO:0000259" key="6">
    <source>
        <dbReference type="Pfam" id="PF01368"/>
    </source>
</evidence>
<dbReference type="Gene3D" id="3.90.1640.30">
    <property type="match status" value="1"/>
</dbReference>
<feature type="domain" description="DDH" evidence="6">
    <location>
        <begin position="79"/>
        <end position="231"/>
    </location>
</feature>
<evidence type="ECO:0000259" key="8">
    <source>
        <dbReference type="Pfam" id="PF17768"/>
    </source>
</evidence>
<dbReference type="InterPro" id="IPR004610">
    <property type="entry name" value="RecJ"/>
</dbReference>
<dbReference type="InterPro" id="IPR038763">
    <property type="entry name" value="DHH_sf"/>
</dbReference>
<dbReference type="InterPro" id="IPR041122">
    <property type="entry name" value="RecJ_OB"/>
</dbReference>
<evidence type="ECO:0000256" key="3">
    <source>
        <dbReference type="ARBA" id="ARBA00022722"/>
    </source>
</evidence>
<dbReference type="GO" id="GO:0003676">
    <property type="term" value="F:nucleic acid binding"/>
    <property type="evidence" value="ECO:0007669"/>
    <property type="project" value="InterPro"/>
</dbReference>
<sequence>MTKTWSKIKIADNLGLKKSFKDYPAILQTLLLRRGLITKKSAEQFLKPNYERDLHDPFLLADMNLAVERILLAISRQEKIVIFGDYDADGVPGSAVLATFFRKIAFTNYEVYIPDRHNETYGLNEEAIRKLAEGGVKLIITVDCGITDVAEVALADRLGIEVIITDHHLIPEKMPQALAVLDAKRADDQYPFKMLAGGAVAFKLVQALLKKGQFDIAEGWEKWLLDLVAISTITDMVPLVGENRTLAFYGLKVLRQTRRLGLIALFSVAKVNLLETTEDDIGFMIGPRINSASRMSHASEAYELLMTEDPALARTLSDHLEKKNKDRRALVERIIQEVDNEYSGRELPAIIVAGNPGWSLGVLGLSASRLVEKYARPVFLWAKNDNGEIKGSCRSDGSVNLVELMNCLGPDFFNSVGGHIMAAGFSMSADREIKFAEKLLTAFDTLTKKDTEQDLIYDADLNLTDINQDFFATIDQLAPFGIDNPKPVFLFSNLKIEEAKSFGNGGLHLELKFRSALGRLIPAIGFFVCLPNFFSEKFNGREGHKFSAVVLDPGSRVDLLASLEKSSFRGQSELRLRIVDLRQPE</sequence>
<keyword evidence="4" id="KW-0378">Hydrolase</keyword>
<keyword evidence="3" id="KW-0540">Nuclease</keyword>